<dbReference type="STRING" id="139825.A0A401GBQ5"/>
<sequence length="390" mass="44428">MAHTLSNVPGPAPLPAPLAEQVPPAMLLLAEYFMDVDNEDVSYVDGKNTSDPVMEAYMDDDSGYVDYDGNAIAFSAGTTNVLAHDMHHLEQQLENLQNGEDVHLRLGDMVSVMAEGEEHGETDAIVPDIIAAMRSMGIEDSDNEDDIEDMFCKEVPMRMDGDWKPYGSKTMFMLDLLDNLPRLRLLDDHMKTFIWIMKECGTPNVPSFSALRKKQAELAHEVNVETKQHESSQSNLFYANVPSATVKLDFANPLVWPHIQVYPEVGCSVSEFYHGEKWQYIKEDELDLNQLMWADWINTPHRHFYIKELAEVRDGRLVIPLRWVVDNKIECFDGYVVQYNSMCDLFEIQDKDLIRLQATELSANYFDLKTRGCSFKFPGLNVLLIISGQF</sequence>
<dbReference type="GeneID" id="38776525"/>
<dbReference type="EMBL" id="BFAD01000002">
    <property type="protein sequence ID" value="GBE79608.1"/>
    <property type="molecule type" value="Genomic_DNA"/>
</dbReference>
<evidence type="ECO:0000313" key="2">
    <source>
        <dbReference type="Proteomes" id="UP000287166"/>
    </source>
</evidence>
<dbReference type="AlphaFoldDB" id="A0A401GBQ5"/>
<proteinExistence type="predicted"/>
<protein>
    <submittedName>
        <fullName evidence="1">Uncharacterized protein</fullName>
    </submittedName>
</protein>
<reference evidence="1 2" key="1">
    <citation type="journal article" date="2018" name="Sci. Rep.">
        <title>Genome sequence of the cauliflower mushroom Sparassis crispa (Hanabiratake) and its association with beneficial usage.</title>
        <authorList>
            <person name="Kiyama R."/>
            <person name="Furutani Y."/>
            <person name="Kawaguchi K."/>
            <person name="Nakanishi T."/>
        </authorList>
    </citation>
    <scope>NUCLEOTIDE SEQUENCE [LARGE SCALE GENOMIC DNA]</scope>
</reference>
<name>A0A401GBQ5_9APHY</name>
<dbReference type="OrthoDB" id="2803349at2759"/>
<organism evidence="1 2">
    <name type="scientific">Sparassis crispa</name>
    <dbReference type="NCBI Taxonomy" id="139825"/>
    <lineage>
        <taxon>Eukaryota</taxon>
        <taxon>Fungi</taxon>
        <taxon>Dikarya</taxon>
        <taxon>Basidiomycota</taxon>
        <taxon>Agaricomycotina</taxon>
        <taxon>Agaricomycetes</taxon>
        <taxon>Polyporales</taxon>
        <taxon>Sparassidaceae</taxon>
        <taxon>Sparassis</taxon>
    </lineage>
</organism>
<comment type="caution">
    <text evidence="1">The sequence shown here is derived from an EMBL/GenBank/DDBJ whole genome shotgun (WGS) entry which is preliminary data.</text>
</comment>
<accession>A0A401GBQ5</accession>
<dbReference type="RefSeq" id="XP_027610521.1">
    <property type="nucleotide sequence ID" value="XM_027754720.1"/>
</dbReference>
<keyword evidence="2" id="KW-1185">Reference proteome</keyword>
<dbReference type="InParanoid" id="A0A401GBQ5"/>
<evidence type="ECO:0000313" key="1">
    <source>
        <dbReference type="EMBL" id="GBE79608.1"/>
    </source>
</evidence>
<gene>
    <name evidence="1" type="ORF">SCP_0208080</name>
</gene>
<dbReference type="Proteomes" id="UP000287166">
    <property type="component" value="Unassembled WGS sequence"/>
</dbReference>